<keyword evidence="3" id="KW-1185">Reference proteome</keyword>
<feature type="region of interest" description="Disordered" evidence="1">
    <location>
        <begin position="276"/>
        <end position="299"/>
    </location>
</feature>
<gene>
    <name evidence="2" type="ORF">Pan216_42580</name>
</gene>
<dbReference type="EMBL" id="CP036279">
    <property type="protein sequence ID" value="QDU63380.1"/>
    <property type="molecule type" value="Genomic_DNA"/>
</dbReference>
<dbReference type="Proteomes" id="UP000317093">
    <property type="component" value="Chromosome"/>
</dbReference>
<evidence type="ECO:0000313" key="2">
    <source>
        <dbReference type="EMBL" id="QDU63380.1"/>
    </source>
</evidence>
<evidence type="ECO:0000256" key="1">
    <source>
        <dbReference type="SAM" id="MobiDB-lite"/>
    </source>
</evidence>
<dbReference type="RefSeq" id="WP_145260811.1">
    <property type="nucleotide sequence ID" value="NZ_CP036279.1"/>
</dbReference>
<sequence length="457" mass="49847">MPEVATLRYDGDASHALAEMTKMIQKEKLLSKELLNTAKTATAGGKAAQAALKAQAAEVVRVRGRIEELKLAYKNLSKGGNQANKTLGLDKMQVTALSQGLDDFAVVASMQGGWQGIISGARAASNNLSMLLGGISPLLFAVPGLASAALTLGYNFLKSSNDVEKGEKALERFGKTADSVRQKLRELQMGQEAVARQNEANEINTAISDIDKKILEQQNVVSGHKHGIRRNILGNIPGLGGFANEPLFDAEQQLARLQGQRSDLLARQREVARFQAEADKKAERERKQQDTRDAIGKTASALSGPLNQVLDKSKLGAGLDAGAQAFQFANQFLPANQQRFAPQAINQVLAQRQQRLNQDEVVQGFLPAELQERQQARAARQRASDLSFQARDLKDQLSADGSYSRRDKAQVQELQQAAEKQSLAAERLERAAEAIERATDKQAKMQQNRRPINPLPN</sequence>
<name>A0A518B8U2_9BACT</name>
<feature type="compositionally biased region" description="Basic and acidic residues" evidence="1">
    <location>
        <begin position="426"/>
        <end position="443"/>
    </location>
</feature>
<dbReference type="AlphaFoldDB" id="A0A518B8U2"/>
<evidence type="ECO:0000313" key="3">
    <source>
        <dbReference type="Proteomes" id="UP000317093"/>
    </source>
</evidence>
<reference evidence="2 3" key="1">
    <citation type="submission" date="2019-02" db="EMBL/GenBank/DDBJ databases">
        <title>Deep-cultivation of Planctomycetes and their phenomic and genomic characterization uncovers novel biology.</title>
        <authorList>
            <person name="Wiegand S."/>
            <person name="Jogler M."/>
            <person name="Boedeker C."/>
            <person name="Pinto D."/>
            <person name="Vollmers J."/>
            <person name="Rivas-Marin E."/>
            <person name="Kohn T."/>
            <person name="Peeters S.H."/>
            <person name="Heuer A."/>
            <person name="Rast P."/>
            <person name="Oberbeckmann S."/>
            <person name="Bunk B."/>
            <person name="Jeske O."/>
            <person name="Meyerdierks A."/>
            <person name="Storesund J.E."/>
            <person name="Kallscheuer N."/>
            <person name="Luecker S."/>
            <person name="Lage O.M."/>
            <person name="Pohl T."/>
            <person name="Merkel B.J."/>
            <person name="Hornburger P."/>
            <person name="Mueller R.-W."/>
            <person name="Bruemmer F."/>
            <person name="Labrenz M."/>
            <person name="Spormann A.M."/>
            <person name="Op den Camp H."/>
            <person name="Overmann J."/>
            <person name="Amann R."/>
            <person name="Jetten M.S.M."/>
            <person name="Mascher T."/>
            <person name="Medema M.H."/>
            <person name="Devos D.P."/>
            <person name="Kaster A.-K."/>
            <person name="Ovreas L."/>
            <person name="Rohde M."/>
            <person name="Galperin M.Y."/>
            <person name="Jogler C."/>
        </authorList>
    </citation>
    <scope>NUCLEOTIDE SEQUENCE [LARGE SCALE GENOMIC DNA]</scope>
    <source>
        <strain evidence="2 3">Pan216</strain>
    </source>
</reference>
<proteinExistence type="predicted"/>
<dbReference type="KEGG" id="knv:Pan216_42580"/>
<protein>
    <submittedName>
        <fullName evidence="2">Uncharacterized protein</fullName>
    </submittedName>
</protein>
<feature type="compositionally biased region" description="Basic and acidic residues" evidence="1">
    <location>
        <begin position="276"/>
        <end position="295"/>
    </location>
</feature>
<organism evidence="2 3">
    <name type="scientific">Kolteria novifilia</name>
    <dbReference type="NCBI Taxonomy" id="2527975"/>
    <lineage>
        <taxon>Bacteria</taxon>
        <taxon>Pseudomonadati</taxon>
        <taxon>Planctomycetota</taxon>
        <taxon>Planctomycetia</taxon>
        <taxon>Kolteriales</taxon>
        <taxon>Kolteriaceae</taxon>
        <taxon>Kolteria</taxon>
    </lineage>
</organism>
<accession>A0A518B8U2</accession>
<feature type="region of interest" description="Disordered" evidence="1">
    <location>
        <begin position="397"/>
        <end position="457"/>
    </location>
</feature>
<feature type="compositionally biased region" description="Basic and acidic residues" evidence="1">
    <location>
        <begin position="397"/>
        <end position="410"/>
    </location>
</feature>